<evidence type="ECO:0000256" key="3">
    <source>
        <dbReference type="ARBA" id="ARBA00022729"/>
    </source>
</evidence>
<evidence type="ECO:0000256" key="5">
    <source>
        <dbReference type="PIRSR" id="PIRSR031924-51"/>
    </source>
</evidence>
<evidence type="ECO:0000256" key="1">
    <source>
        <dbReference type="ARBA" id="ARBA00022553"/>
    </source>
</evidence>
<protein>
    <submittedName>
        <fullName evidence="7">Putative AlkP superfamily pyrophosphatase or phosphodiesterase</fullName>
    </submittedName>
</protein>
<reference evidence="7 8" key="1">
    <citation type="submission" date="2020-08" db="EMBL/GenBank/DDBJ databases">
        <title>Genomic Encyclopedia of Type Strains, Phase IV (KMG-V): Genome sequencing to study the core and pangenomes of soil and plant-associated prokaryotes.</title>
        <authorList>
            <person name="Whitman W."/>
        </authorList>
    </citation>
    <scope>NUCLEOTIDE SEQUENCE [LARGE SCALE GENOMIC DNA]</scope>
    <source>
        <strain evidence="7 8">M8UP14</strain>
    </source>
</reference>
<dbReference type="InterPro" id="IPR002591">
    <property type="entry name" value="Phosphodiest/P_Trfase"/>
</dbReference>
<dbReference type="RefSeq" id="WP_184220948.1">
    <property type="nucleotide sequence ID" value="NZ_JACHIP010000006.1"/>
</dbReference>
<evidence type="ECO:0000256" key="4">
    <source>
        <dbReference type="PIRSR" id="PIRSR031924-50"/>
    </source>
</evidence>
<dbReference type="PANTHER" id="PTHR10151:SF120">
    <property type="entry name" value="BIS(5'-ADENOSYL)-TRIPHOSPHATASE"/>
    <property type="match status" value="1"/>
</dbReference>
<sequence>MRRCALPVLFAVTFPNLFALAAPPATKPIRRPKLILAIAVDQFRYDYTTRFRERYTGGLAAMLSEGAVFIDAHQDHFPTVTATGHATFLTGSVPATSGIIGNEWYDRASGKTISSVEDASTTLVGVEGNKEGSSPHNLVVSTLGDEMKMSHRGTSKVIGISMKDRAAILPSGRMADAAYWLDGESGAVVSSTWYQQQLPAYVRSFNDEKTALKSLGVAWYPLGQEKSGTPFMTLPTAPGKAYMSKWEETPYANDMLEELAERVMHDEHMGQGNGTDLLTISFSANDHLGHAVGPDAPEVEDMSVRTDRVLGKLLAAAVKQAGGRENVLIVLTADHGVSPVPEVNMQRKMPGGRMDKADYLAKVEAALEAKFGEGKWIIATQESGFYFDRDLIAQKKVKESAVEDEAAAAAMKMPYVARTYTRTQLLRHDAMQSQIDEYVARSFYPERGPDVIVIMKPYYLFGKSGTSHGSPYDYDSHVPLLFWGGNVKHVVSTKLVGISDVAPTLAAILQVETPSGNVGHILGDVAAPYLEQRSGSNEAKH</sequence>
<feature type="signal peptide" evidence="6">
    <location>
        <begin position="1"/>
        <end position="21"/>
    </location>
</feature>
<evidence type="ECO:0000256" key="2">
    <source>
        <dbReference type="ARBA" id="ARBA00022723"/>
    </source>
</evidence>
<dbReference type="Gene3D" id="3.30.1360.150">
    <property type="match status" value="1"/>
</dbReference>
<evidence type="ECO:0000313" key="8">
    <source>
        <dbReference type="Proteomes" id="UP000540989"/>
    </source>
</evidence>
<dbReference type="EMBL" id="JACHIP010000006">
    <property type="protein sequence ID" value="MBB5059422.1"/>
    <property type="molecule type" value="Genomic_DNA"/>
</dbReference>
<dbReference type="GO" id="GO:0004035">
    <property type="term" value="F:alkaline phosphatase activity"/>
    <property type="evidence" value="ECO:0007669"/>
    <property type="project" value="InterPro"/>
</dbReference>
<keyword evidence="3 6" id="KW-0732">Signal</keyword>
<feature type="active site" description="Phosphothreonine intermediate" evidence="4">
    <location>
        <position position="81"/>
    </location>
</feature>
<gene>
    <name evidence="7" type="ORF">HDF16_004148</name>
</gene>
<accession>A0A7W7ZGH4</accession>
<evidence type="ECO:0000256" key="6">
    <source>
        <dbReference type="SAM" id="SignalP"/>
    </source>
</evidence>
<feature type="binding site" evidence="5">
    <location>
        <position position="102"/>
    </location>
    <ligand>
        <name>substrate</name>
    </ligand>
</feature>
<organism evidence="7 8">
    <name type="scientific">Granulicella aggregans</name>
    <dbReference type="NCBI Taxonomy" id="474949"/>
    <lineage>
        <taxon>Bacteria</taxon>
        <taxon>Pseudomonadati</taxon>
        <taxon>Acidobacteriota</taxon>
        <taxon>Terriglobia</taxon>
        <taxon>Terriglobales</taxon>
        <taxon>Acidobacteriaceae</taxon>
        <taxon>Granulicella</taxon>
    </lineage>
</organism>
<keyword evidence="2" id="KW-0479">Metal-binding</keyword>
<dbReference type="InterPro" id="IPR026263">
    <property type="entry name" value="Alkaline_phosphatase_prok"/>
</dbReference>
<dbReference type="PANTHER" id="PTHR10151">
    <property type="entry name" value="ECTONUCLEOTIDE PYROPHOSPHATASE/PHOSPHODIESTERASE"/>
    <property type="match status" value="1"/>
</dbReference>
<feature type="chain" id="PRO_5030675129" evidence="6">
    <location>
        <begin position="22"/>
        <end position="541"/>
    </location>
</feature>
<evidence type="ECO:0000313" key="7">
    <source>
        <dbReference type="EMBL" id="MBB5059422.1"/>
    </source>
</evidence>
<feature type="binding site" evidence="5">
    <location>
        <begin position="163"/>
        <end position="165"/>
    </location>
    <ligand>
        <name>substrate</name>
    </ligand>
</feature>
<dbReference type="PIRSF" id="PIRSF031924">
    <property type="entry name" value="Pi-irrepressible_AP"/>
    <property type="match status" value="1"/>
</dbReference>
<keyword evidence="1 4" id="KW-0597">Phosphoprotein</keyword>
<dbReference type="Pfam" id="PF01663">
    <property type="entry name" value="Phosphodiest"/>
    <property type="match status" value="1"/>
</dbReference>
<dbReference type="CDD" id="cd16016">
    <property type="entry name" value="AP-SPAP"/>
    <property type="match status" value="1"/>
</dbReference>
<dbReference type="AlphaFoldDB" id="A0A7W7ZGH4"/>
<dbReference type="Proteomes" id="UP000540989">
    <property type="component" value="Unassembled WGS sequence"/>
</dbReference>
<name>A0A7W7ZGH4_9BACT</name>
<dbReference type="InterPro" id="IPR017850">
    <property type="entry name" value="Alkaline_phosphatase_core_sf"/>
</dbReference>
<comment type="caution">
    <text evidence="7">The sequence shown here is derived from an EMBL/GenBank/DDBJ whole genome shotgun (WGS) entry which is preliminary data.</text>
</comment>
<proteinExistence type="predicted"/>
<dbReference type="GO" id="GO:0046872">
    <property type="term" value="F:metal ion binding"/>
    <property type="evidence" value="ECO:0007669"/>
    <property type="project" value="UniProtKB-KW"/>
</dbReference>
<keyword evidence="8" id="KW-1185">Reference proteome</keyword>
<dbReference type="SUPFAM" id="SSF53649">
    <property type="entry name" value="Alkaline phosphatase-like"/>
    <property type="match status" value="1"/>
</dbReference>
<dbReference type="Gene3D" id="3.40.720.10">
    <property type="entry name" value="Alkaline Phosphatase, subunit A"/>
    <property type="match status" value="1"/>
</dbReference>